<feature type="transmembrane region" description="Helical" evidence="12">
    <location>
        <begin position="42"/>
        <end position="67"/>
    </location>
</feature>
<evidence type="ECO:0000256" key="4">
    <source>
        <dbReference type="ARBA" id="ARBA00022692"/>
    </source>
</evidence>
<dbReference type="InterPro" id="IPR052217">
    <property type="entry name" value="Mito/Peroxisomal_Carrier"/>
</dbReference>
<evidence type="ECO:0000256" key="12">
    <source>
        <dbReference type="SAM" id="Phobius"/>
    </source>
</evidence>
<reference evidence="13" key="2">
    <citation type="submission" date="2023-01" db="EMBL/GenBank/DDBJ databases">
        <authorList>
            <person name="Petersen C."/>
        </authorList>
    </citation>
    <scope>NUCLEOTIDE SEQUENCE</scope>
    <source>
        <strain evidence="13">IBT 17514</strain>
    </source>
</reference>
<evidence type="ECO:0000313" key="13">
    <source>
        <dbReference type="EMBL" id="KAJ5727688.1"/>
    </source>
</evidence>
<evidence type="ECO:0000256" key="10">
    <source>
        <dbReference type="RuleBase" id="RU000488"/>
    </source>
</evidence>
<keyword evidence="4 9" id="KW-0812">Transmembrane</keyword>
<dbReference type="Proteomes" id="UP001215712">
    <property type="component" value="Unassembled WGS sequence"/>
</dbReference>
<reference evidence="13" key="1">
    <citation type="journal article" date="2023" name="IMA Fungus">
        <title>Comparative genomic study of the Penicillium genus elucidates a diverse pangenome and 15 lateral gene transfer events.</title>
        <authorList>
            <person name="Petersen C."/>
            <person name="Sorensen T."/>
            <person name="Nielsen M.R."/>
            <person name="Sondergaard T.E."/>
            <person name="Sorensen J.L."/>
            <person name="Fitzpatrick D.A."/>
            <person name="Frisvad J.C."/>
            <person name="Nielsen K.L."/>
        </authorList>
    </citation>
    <scope>NUCLEOTIDE SEQUENCE</scope>
    <source>
        <strain evidence="13">IBT 17514</strain>
    </source>
</reference>
<proteinExistence type="inferred from homology"/>
<accession>A0AAD6HN27</accession>
<dbReference type="Pfam" id="PF00153">
    <property type="entry name" value="Mito_carr"/>
    <property type="match status" value="3"/>
</dbReference>
<feature type="compositionally biased region" description="Acidic residues" evidence="11">
    <location>
        <begin position="86"/>
        <end position="95"/>
    </location>
</feature>
<dbReference type="PANTHER" id="PTHR45939:SF2">
    <property type="entry name" value="CARRIER PROTEIN, PUTATIVE (AFU_ORTHOLOGUE AFUA_2G13870)-RELATED"/>
    <property type="match status" value="1"/>
</dbReference>
<evidence type="ECO:0000256" key="7">
    <source>
        <dbReference type="ARBA" id="ARBA00022989"/>
    </source>
</evidence>
<evidence type="ECO:0000256" key="8">
    <source>
        <dbReference type="ARBA" id="ARBA00023136"/>
    </source>
</evidence>
<keyword evidence="14" id="KW-1185">Reference proteome</keyword>
<comment type="similarity">
    <text evidence="2 10">Belongs to the mitochondrial carrier (TC 2.A.29) family.</text>
</comment>
<comment type="caution">
    <text evidence="13">The sequence shown here is derived from an EMBL/GenBank/DDBJ whole genome shotgun (WGS) entry which is preliminary data.</text>
</comment>
<organism evidence="13 14">
    <name type="scientific">Penicillium malachiteum</name>
    <dbReference type="NCBI Taxonomy" id="1324776"/>
    <lineage>
        <taxon>Eukaryota</taxon>
        <taxon>Fungi</taxon>
        <taxon>Dikarya</taxon>
        <taxon>Ascomycota</taxon>
        <taxon>Pezizomycotina</taxon>
        <taxon>Eurotiomycetes</taxon>
        <taxon>Eurotiomycetidae</taxon>
        <taxon>Eurotiales</taxon>
        <taxon>Aspergillaceae</taxon>
        <taxon>Penicillium</taxon>
    </lineage>
</organism>
<comment type="subcellular location">
    <subcellularLocation>
        <location evidence="1">Membrane</location>
        <topology evidence="1">Multi-pass membrane protein</topology>
    </subcellularLocation>
</comment>
<dbReference type="GO" id="GO:0016020">
    <property type="term" value="C:membrane"/>
    <property type="evidence" value="ECO:0007669"/>
    <property type="project" value="UniProtKB-SubCell"/>
</dbReference>
<dbReference type="GO" id="GO:0015217">
    <property type="term" value="F:ADP transmembrane transporter activity"/>
    <property type="evidence" value="ECO:0007669"/>
    <property type="project" value="TreeGrafter"/>
</dbReference>
<keyword evidence="6" id="KW-0999">Mitochondrion inner membrane</keyword>
<dbReference type="EMBL" id="JAQJAN010000006">
    <property type="protein sequence ID" value="KAJ5727688.1"/>
    <property type="molecule type" value="Genomic_DNA"/>
</dbReference>
<keyword evidence="3 10" id="KW-0813">Transport</keyword>
<sequence>MAEYKLSYEAQLDAFHPSYRWESHDPSEDWKSKALRGPALPIFGNAVAGAVGSAVSNVVVYPLNVIVARLQTQQRNKNKTNHTKDDDSENDDNEEAQSSIFEIAHKIYLQEGLAGFYPGLAQDTCKSVLDSFLFFLAYTIVRQRRIIARVGPARAARNKNIVLPILDELAIGVVAGSFSKLFTTPLANIVTRKQTAASKDGGSSQSTREIAARIRKEKGIAGFWSGYSATLILALNPSITFFLNALLKRLLLPRSKRDKPSPAITFLLAALSKSAASSVTYPFSLAKTRLQTMGGSKGEQTSGTTLKSSSLLSALMPRIITTVIAIARAEDISALYSGLQGEVLKGFFSHGFTMLAKDAVYGSIVKSYYMFLILLRRYPSPEELVERAREQAEEYREIALEGARDLAEKVKEGAEDALDNHSGGMAVDMTSNVAAAMAAKHGVDASSGFKVSPVPDEINETAELVGDYVEDEAAEWKSFYHWFWDKDRGHKE</sequence>
<gene>
    <name evidence="13" type="ORF">N7493_005508</name>
</gene>
<dbReference type="Gene3D" id="1.50.40.10">
    <property type="entry name" value="Mitochondrial carrier domain"/>
    <property type="match status" value="1"/>
</dbReference>
<dbReference type="InterPro" id="IPR023395">
    <property type="entry name" value="MCP_dom_sf"/>
</dbReference>
<name>A0AAD6HN27_9EURO</name>
<evidence type="ECO:0000256" key="11">
    <source>
        <dbReference type="SAM" id="MobiDB-lite"/>
    </source>
</evidence>
<feature type="region of interest" description="Disordered" evidence="11">
    <location>
        <begin position="75"/>
        <end position="95"/>
    </location>
</feature>
<evidence type="ECO:0000256" key="9">
    <source>
        <dbReference type="PROSITE-ProRule" id="PRU00282"/>
    </source>
</evidence>
<evidence type="ECO:0000256" key="1">
    <source>
        <dbReference type="ARBA" id="ARBA00004141"/>
    </source>
</evidence>
<dbReference type="InterPro" id="IPR018108">
    <property type="entry name" value="MCP_transmembrane"/>
</dbReference>
<keyword evidence="6" id="KW-0496">Mitochondrion</keyword>
<feature type="repeat" description="Solcar" evidence="9">
    <location>
        <begin position="260"/>
        <end position="363"/>
    </location>
</feature>
<evidence type="ECO:0000313" key="14">
    <source>
        <dbReference type="Proteomes" id="UP001215712"/>
    </source>
</evidence>
<feature type="repeat" description="Solcar" evidence="9">
    <location>
        <begin position="163"/>
        <end position="250"/>
    </location>
</feature>
<evidence type="ECO:0000256" key="5">
    <source>
        <dbReference type="ARBA" id="ARBA00022737"/>
    </source>
</evidence>
<evidence type="ECO:0000256" key="3">
    <source>
        <dbReference type="ARBA" id="ARBA00022448"/>
    </source>
</evidence>
<keyword evidence="5" id="KW-0677">Repeat</keyword>
<feature type="transmembrane region" description="Helical" evidence="12">
    <location>
        <begin position="223"/>
        <end position="243"/>
    </location>
</feature>
<keyword evidence="7 12" id="KW-1133">Transmembrane helix</keyword>
<dbReference type="AlphaFoldDB" id="A0AAD6HN27"/>
<evidence type="ECO:0000256" key="6">
    <source>
        <dbReference type="ARBA" id="ARBA00022792"/>
    </source>
</evidence>
<dbReference type="SUPFAM" id="SSF103506">
    <property type="entry name" value="Mitochondrial carrier"/>
    <property type="match status" value="1"/>
</dbReference>
<feature type="repeat" description="Solcar" evidence="9">
    <location>
        <begin position="40"/>
        <end position="144"/>
    </location>
</feature>
<evidence type="ECO:0000256" key="2">
    <source>
        <dbReference type="ARBA" id="ARBA00006375"/>
    </source>
</evidence>
<keyword evidence="8 9" id="KW-0472">Membrane</keyword>
<dbReference type="PANTHER" id="PTHR45939">
    <property type="entry name" value="PEROXISOMAL MEMBRANE PROTEIN PMP34-RELATED"/>
    <property type="match status" value="1"/>
</dbReference>
<dbReference type="PROSITE" id="PS50920">
    <property type="entry name" value="SOLCAR"/>
    <property type="match status" value="3"/>
</dbReference>
<protein>
    <submittedName>
        <fullName evidence="13">Mitochondrial substrate/solute carrier</fullName>
    </submittedName>
</protein>